<keyword evidence="5 11" id="KW-0132">Cell division</keyword>
<evidence type="ECO:0000256" key="11">
    <source>
        <dbReference type="HAMAP-Rule" id="MF_01808"/>
    </source>
</evidence>
<dbReference type="InterPro" id="IPR050090">
    <property type="entry name" value="Tyrosine_recombinase_XerCD"/>
</dbReference>
<dbReference type="NCBIfam" id="NF001399">
    <property type="entry name" value="PRK00283.1"/>
    <property type="match status" value="1"/>
</dbReference>
<dbReference type="Gene3D" id="1.10.443.10">
    <property type="entry name" value="Intergrase catalytic core"/>
    <property type="match status" value="1"/>
</dbReference>
<dbReference type="SUPFAM" id="SSF56349">
    <property type="entry name" value="DNA breaking-rejoining enzymes"/>
    <property type="match status" value="1"/>
</dbReference>
<dbReference type="HOGENOM" id="CLU_027562_9_0_6"/>
<comment type="subcellular location">
    <subcellularLocation>
        <location evidence="1 11">Cytoplasm</location>
    </subcellularLocation>
</comment>
<dbReference type="PANTHER" id="PTHR30349">
    <property type="entry name" value="PHAGE INTEGRASE-RELATED"/>
    <property type="match status" value="1"/>
</dbReference>
<dbReference type="OrthoDB" id="9801717at2"/>
<dbReference type="PROSITE" id="PS51900">
    <property type="entry name" value="CB"/>
    <property type="match status" value="1"/>
</dbReference>
<dbReference type="InterPro" id="IPR011010">
    <property type="entry name" value="DNA_brk_join_enz"/>
</dbReference>
<dbReference type="HAMAP" id="MF_01808">
    <property type="entry name" value="Recomb_XerC_XerD"/>
    <property type="match status" value="1"/>
</dbReference>
<dbReference type="Gene3D" id="1.10.150.130">
    <property type="match status" value="1"/>
</dbReference>
<dbReference type="AlphaFoldDB" id="A1WWB5"/>
<evidence type="ECO:0000256" key="10">
    <source>
        <dbReference type="ARBA" id="ARBA00023306"/>
    </source>
</evidence>
<evidence type="ECO:0000256" key="6">
    <source>
        <dbReference type="ARBA" id="ARBA00022829"/>
    </source>
</evidence>
<protein>
    <recommendedName>
        <fullName evidence="3 11">Tyrosine recombinase XerC</fullName>
    </recommendedName>
</protein>
<dbReference type="InterPro" id="IPR011931">
    <property type="entry name" value="Recomb_XerC"/>
</dbReference>
<keyword evidence="9 11" id="KW-0233">DNA recombination</keyword>
<evidence type="ECO:0000256" key="4">
    <source>
        <dbReference type="ARBA" id="ARBA00022490"/>
    </source>
</evidence>
<dbReference type="CDD" id="cd00798">
    <property type="entry name" value="INT_XerDC_C"/>
    <property type="match status" value="1"/>
</dbReference>
<dbReference type="KEGG" id="hha:Hhal_1202"/>
<dbReference type="Pfam" id="PF02899">
    <property type="entry name" value="Phage_int_SAM_1"/>
    <property type="match status" value="1"/>
</dbReference>
<dbReference type="GO" id="GO:0009037">
    <property type="term" value="F:tyrosine-based site-specific recombinase activity"/>
    <property type="evidence" value="ECO:0007669"/>
    <property type="project" value="UniProtKB-UniRule"/>
</dbReference>
<feature type="active site" evidence="11">
    <location>
        <position position="244"/>
    </location>
</feature>
<evidence type="ECO:0000313" key="14">
    <source>
        <dbReference type="EMBL" id="ABM61977.1"/>
    </source>
</evidence>
<dbReference type="PROSITE" id="PS51898">
    <property type="entry name" value="TYR_RECOMBINASE"/>
    <property type="match status" value="1"/>
</dbReference>
<dbReference type="eggNOG" id="COG4973">
    <property type="taxonomic scope" value="Bacteria"/>
</dbReference>
<dbReference type="GO" id="GO:0005737">
    <property type="term" value="C:cytoplasm"/>
    <property type="evidence" value="ECO:0007669"/>
    <property type="project" value="UniProtKB-SubCell"/>
</dbReference>
<dbReference type="EMBL" id="CP000544">
    <property type="protein sequence ID" value="ABM61977.1"/>
    <property type="molecule type" value="Genomic_DNA"/>
</dbReference>
<dbReference type="RefSeq" id="WP_011814000.1">
    <property type="nucleotide sequence ID" value="NC_008789.1"/>
</dbReference>
<keyword evidence="6 11" id="KW-0159">Chromosome partition</keyword>
<feature type="active site" evidence="11">
    <location>
        <position position="172"/>
    </location>
</feature>
<comment type="similarity">
    <text evidence="2 11">Belongs to the 'phage' integrase family. XerC subfamily.</text>
</comment>
<organism evidence="14 15">
    <name type="scientific">Halorhodospira halophila (strain DSM 244 / SL1)</name>
    <name type="common">Ectothiorhodospira halophila (strain DSM 244 / SL1)</name>
    <dbReference type="NCBI Taxonomy" id="349124"/>
    <lineage>
        <taxon>Bacteria</taxon>
        <taxon>Pseudomonadati</taxon>
        <taxon>Pseudomonadota</taxon>
        <taxon>Gammaproteobacteria</taxon>
        <taxon>Chromatiales</taxon>
        <taxon>Ectothiorhodospiraceae</taxon>
        <taxon>Halorhodospira</taxon>
    </lineage>
</organism>
<evidence type="ECO:0000259" key="12">
    <source>
        <dbReference type="PROSITE" id="PS51898"/>
    </source>
</evidence>
<evidence type="ECO:0000259" key="13">
    <source>
        <dbReference type="PROSITE" id="PS51900"/>
    </source>
</evidence>
<feature type="active site" evidence="11">
    <location>
        <position position="241"/>
    </location>
</feature>
<dbReference type="STRING" id="349124.Hhal_1202"/>
<comment type="function">
    <text evidence="11">Site-specific tyrosine recombinase, which acts by catalyzing the cutting and rejoining of the recombining DNA molecules. The XerC-XerD complex is essential to convert dimers of the bacterial chromosome into monomers to permit their segregation at cell division. It also contributes to the segregational stability of plasmids.</text>
</comment>
<reference evidence="15" key="1">
    <citation type="submission" date="2006-12" db="EMBL/GenBank/DDBJ databases">
        <title>Complete sequence of Halorhodospira halophila SL1.</title>
        <authorList>
            <consortium name="US DOE Joint Genome Institute"/>
            <person name="Copeland A."/>
            <person name="Lucas S."/>
            <person name="Lapidus A."/>
            <person name="Barry K."/>
            <person name="Detter J.C."/>
            <person name="Glavina del Rio T."/>
            <person name="Hammon N."/>
            <person name="Israni S."/>
            <person name="Dalin E."/>
            <person name="Tice H."/>
            <person name="Pitluck S."/>
            <person name="Saunders E."/>
            <person name="Brettin T."/>
            <person name="Bruce D."/>
            <person name="Han C."/>
            <person name="Tapia R."/>
            <person name="Schmutz J."/>
            <person name="Larimer F."/>
            <person name="Land M."/>
            <person name="Hauser L."/>
            <person name="Kyrpides N."/>
            <person name="Mikhailova N."/>
            <person name="Hoff W."/>
            <person name="Richardson P."/>
        </authorList>
    </citation>
    <scope>NUCLEOTIDE SEQUENCE [LARGE SCALE GENOMIC DNA]</scope>
    <source>
        <strain evidence="15">DSM 244 / SL1</strain>
    </source>
</reference>
<dbReference type="InterPro" id="IPR010998">
    <property type="entry name" value="Integrase_recombinase_N"/>
</dbReference>
<proteinExistence type="inferred from homology"/>
<evidence type="ECO:0000256" key="7">
    <source>
        <dbReference type="ARBA" id="ARBA00022908"/>
    </source>
</evidence>
<feature type="active site" description="O-(3'-phospho-DNA)-tyrosine intermediate" evidence="11">
    <location>
        <position position="276"/>
    </location>
</feature>
<dbReference type="InterPro" id="IPR004107">
    <property type="entry name" value="Integrase_SAM-like_N"/>
</dbReference>
<gene>
    <name evidence="11" type="primary">xerC</name>
    <name evidence="14" type="ordered locus">Hhal_1202</name>
</gene>
<name>A1WWB5_HALHL</name>
<feature type="domain" description="Core-binding (CB)" evidence="13">
    <location>
        <begin position="1"/>
        <end position="86"/>
    </location>
</feature>
<evidence type="ECO:0000256" key="1">
    <source>
        <dbReference type="ARBA" id="ARBA00004496"/>
    </source>
</evidence>
<dbReference type="Pfam" id="PF00589">
    <property type="entry name" value="Phage_integrase"/>
    <property type="match status" value="1"/>
</dbReference>
<evidence type="ECO:0000256" key="5">
    <source>
        <dbReference type="ARBA" id="ARBA00022618"/>
    </source>
</evidence>
<keyword evidence="4 11" id="KW-0963">Cytoplasm</keyword>
<dbReference type="GO" id="GO:0006313">
    <property type="term" value="P:DNA transposition"/>
    <property type="evidence" value="ECO:0007669"/>
    <property type="project" value="UniProtKB-UniRule"/>
</dbReference>
<dbReference type="InterPro" id="IPR013762">
    <property type="entry name" value="Integrase-like_cat_sf"/>
</dbReference>
<dbReference type="GO" id="GO:0051301">
    <property type="term" value="P:cell division"/>
    <property type="evidence" value="ECO:0007669"/>
    <property type="project" value="UniProtKB-UniRule"/>
</dbReference>
<keyword evidence="10 11" id="KW-0131">Cell cycle</keyword>
<accession>A1WWB5</accession>
<dbReference type="InterPro" id="IPR044068">
    <property type="entry name" value="CB"/>
</dbReference>
<dbReference type="NCBIfam" id="TIGR02224">
    <property type="entry name" value="recomb_XerC"/>
    <property type="match status" value="1"/>
</dbReference>
<sequence length="304" mass="34552">MERGWLERFDRHLASERRLAEPTRRRYRQDLDAFAAFCTDRGLASWAAVTHDVVRAWVAHQRRRGLAGRTLGRQLAALRSFYRFLIREGAVAADPAAEVRPPQTRRRLPGTLDPDEVAGLLDGADPGDPLQARDAALYELIYSSGLRLSEVIGLNMMDLDRRDGLVRVLRGKGAKDRVVPVGRQALRALDAWLRHRPAWASAEETAIFVGRHGGRLGARTVQRRLQRLAHLRGVQRRVHPHMLRHSFATHMLESSGDLRAIQELLGHADISTTQVYTHLDFQHLAQVYDQAHPRARRRKDPDND</sequence>
<comment type="subunit">
    <text evidence="11">Forms a cyclic heterotetrameric complex composed of two molecules of XerC and two molecules of XerD.</text>
</comment>
<keyword evidence="7 11" id="KW-0229">DNA integration</keyword>
<evidence type="ECO:0000256" key="2">
    <source>
        <dbReference type="ARBA" id="ARBA00006657"/>
    </source>
</evidence>
<feature type="active site" evidence="11">
    <location>
        <position position="147"/>
    </location>
</feature>
<keyword evidence="15" id="KW-1185">Reference proteome</keyword>
<feature type="domain" description="Tyr recombinase" evidence="12">
    <location>
        <begin position="107"/>
        <end position="289"/>
    </location>
</feature>
<feature type="active site" evidence="11">
    <location>
        <position position="267"/>
    </location>
</feature>
<dbReference type="InterPro" id="IPR023009">
    <property type="entry name" value="Tyrosine_recombinase_XerC/XerD"/>
</dbReference>
<evidence type="ECO:0000256" key="9">
    <source>
        <dbReference type="ARBA" id="ARBA00023172"/>
    </source>
</evidence>
<keyword evidence="8 11" id="KW-0238">DNA-binding</keyword>
<evidence type="ECO:0000313" key="15">
    <source>
        <dbReference type="Proteomes" id="UP000000647"/>
    </source>
</evidence>
<dbReference type="GO" id="GO:0003677">
    <property type="term" value="F:DNA binding"/>
    <property type="evidence" value="ECO:0007669"/>
    <property type="project" value="UniProtKB-UniRule"/>
</dbReference>
<dbReference type="GO" id="GO:0007059">
    <property type="term" value="P:chromosome segregation"/>
    <property type="evidence" value="ECO:0007669"/>
    <property type="project" value="UniProtKB-UniRule"/>
</dbReference>
<dbReference type="InterPro" id="IPR002104">
    <property type="entry name" value="Integrase_catalytic"/>
</dbReference>
<evidence type="ECO:0000256" key="8">
    <source>
        <dbReference type="ARBA" id="ARBA00023125"/>
    </source>
</evidence>
<evidence type="ECO:0000256" key="3">
    <source>
        <dbReference type="ARBA" id="ARBA00015804"/>
    </source>
</evidence>
<dbReference type="PANTHER" id="PTHR30349:SF81">
    <property type="entry name" value="TYROSINE RECOMBINASE XERC"/>
    <property type="match status" value="1"/>
</dbReference>
<dbReference type="Proteomes" id="UP000000647">
    <property type="component" value="Chromosome"/>
</dbReference>
<reference evidence="14 15" key="2">
    <citation type="journal article" date="2013" name="Stand. Genomic Sci.">
        <title>Complete genome sequence of Halorhodospira halophila SL1.</title>
        <authorList>
            <person name="Challacombe J.F."/>
            <person name="Majid S."/>
            <person name="Deole R."/>
            <person name="Brettin T.S."/>
            <person name="Bruce D."/>
            <person name="Delano S.F."/>
            <person name="Detter J.C."/>
            <person name="Gleasner C.D."/>
            <person name="Han C.S."/>
            <person name="Misra M."/>
            <person name="Reitenga K.G."/>
            <person name="Mikhailova N."/>
            <person name="Woyke T."/>
            <person name="Pitluck S."/>
            <person name="Nolan M."/>
            <person name="Land M.L."/>
            <person name="Saunders E."/>
            <person name="Tapia R."/>
            <person name="Lapidus A."/>
            <person name="Ivanova N."/>
            <person name="Hoff W.D."/>
        </authorList>
    </citation>
    <scope>NUCLEOTIDE SEQUENCE [LARGE SCALE GENOMIC DNA]</scope>
    <source>
        <strain evidence="15">DSM 244 / SL1</strain>
    </source>
</reference>